<feature type="region of interest" description="Disordered" evidence="2">
    <location>
        <begin position="61"/>
        <end position="94"/>
    </location>
</feature>
<evidence type="ECO:0000259" key="3">
    <source>
        <dbReference type="Pfam" id="PF00078"/>
    </source>
</evidence>
<evidence type="ECO:0000256" key="1">
    <source>
        <dbReference type="ARBA" id="ARBA00023268"/>
    </source>
</evidence>
<dbReference type="PANTHER" id="PTHR37984:SF5">
    <property type="entry name" value="PROTEIN NYNRIN-LIKE"/>
    <property type="match status" value="1"/>
</dbReference>
<accession>A0A2I0J9D1</accession>
<dbReference type="InterPro" id="IPR043128">
    <property type="entry name" value="Rev_trsase/Diguanyl_cyclase"/>
</dbReference>
<comment type="caution">
    <text evidence="6">The sequence shown here is derived from an EMBL/GenBank/DDBJ whole genome shotgun (WGS) entry which is preliminary data.</text>
</comment>
<dbReference type="AlphaFoldDB" id="A0A2I0J9D1"/>
<dbReference type="GO" id="GO:0003824">
    <property type="term" value="F:catalytic activity"/>
    <property type="evidence" value="ECO:0007669"/>
    <property type="project" value="UniProtKB-KW"/>
</dbReference>
<dbReference type="SUPFAM" id="SSF53098">
    <property type="entry name" value="Ribonuclease H-like"/>
    <property type="match status" value="1"/>
</dbReference>
<name>A0A2I0J9D1_PUNGR</name>
<evidence type="ECO:0000256" key="2">
    <source>
        <dbReference type="SAM" id="MobiDB-lite"/>
    </source>
</evidence>
<dbReference type="Gene3D" id="3.30.420.10">
    <property type="entry name" value="Ribonuclease H-like superfamily/Ribonuclease H"/>
    <property type="match status" value="1"/>
</dbReference>
<evidence type="ECO:0000259" key="4">
    <source>
        <dbReference type="Pfam" id="PF17919"/>
    </source>
</evidence>
<dbReference type="InterPro" id="IPR041577">
    <property type="entry name" value="RT_RNaseH_2"/>
</dbReference>
<dbReference type="GO" id="GO:0003676">
    <property type="term" value="F:nucleic acid binding"/>
    <property type="evidence" value="ECO:0007669"/>
    <property type="project" value="InterPro"/>
</dbReference>
<dbReference type="Gene3D" id="1.10.340.70">
    <property type="match status" value="1"/>
</dbReference>
<feature type="compositionally biased region" description="Polar residues" evidence="2">
    <location>
        <begin position="80"/>
        <end position="90"/>
    </location>
</feature>
<feature type="domain" description="Reverse transcriptase" evidence="3">
    <location>
        <begin position="332"/>
        <end position="388"/>
    </location>
</feature>
<evidence type="ECO:0000313" key="7">
    <source>
        <dbReference type="Proteomes" id="UP000233551"/>
    </source>
</evidence>
<proteinExistence type="predicted"/>
<dbReference type="STRING" id="22663.A0A2I0J9D1"/>
<dbReference type="InterPro" id="IPR050951">
    <property type="entry name" value="Retrovirus_Pol_polyprotein"/>
</dbReference>
<keyword evidence="1" id="KW-0511">Multifunctional enzyme</keyword>
<keyword evidence="7" id="KW-1185">Reference proteome</keyword>
<dbReference type="Pfam" id="PF17921">
    <property type="entry name" value="Integrase_H2C2"/>
    <property type="match status" value="1"/>
</dbReference>
<feature type="domain" description="Integrase zinc-binding" evidence="5">
    <location>
        <begin position="543"/>
        <end position="596"/>
    </location>
</feature>
<dbReference type="SUPFAM" id="SSF56672">
    <property type="entry name" value="DNA/RNA polymerases"/>
    <property type="match status" value="1"/>
</dbReference>
<protein>
    <recommendedName>
        <fullName evidence="8">Integrase zinc-binding domain-containing protein</fullName>
    </recommendedName>
</protein>
<dbReference type="InterPro" id="IPR012337">
    <property type="entry name" value="RNaseH-like_sf"/>
</dbReference>
<dbReference type="Proteomes" id="UP000233551">
    <property type="component" value="Unassembled WGS sequence"/>
</dbReference>
<dbReference type="EMBL" id="PGOL01001893">
    <property type="protein sequence ID" value="PKI52839.1"/>
    <property type="molecule type" value="Genomic_DNA"/>
</dbReference>
<reference evidence="6 7" key="1">
    <citation type="submission" date="2017-11" db="EMBL/GenBank/DDBJ databases">
        <title>De-novo sequencing of pomegranate (Punica granatum L.) genome.</title>
        <authorList>
            <person name="Akparov Z."/>
            <person name="Amiraslanov A."/>
            <person name="Hajiyeva S."/>
            <person name="Abbasov M."/>
            <person name="Kaur K."/>
            <person name="Hamwieh A."/>
            <person name="Solovyev V."/>
            <person name="Salamov A."/>
            <person name="Braich B."/>
            <person name="Kosarev P."/>
            <person name="Mahmoud A."/>
            <person name="Hajiyev E."/>
            <person name="Babayeva S."/>
            <person name="Izzatullayeva V."/>
            <person name="Mammadov A."/>
            <person name="Mammadov A."/>
            <person name="Sharifova S."/>
            <person name="Ojaghi J."/>
            <person name="Eynullazada K."/>
            <person name="Bayramov B."/>
            <person name="Abdulazimova A."/>
            <person name="Shahmuradov I."/>
        </authorList>
    </citation>
    <scope>NUCLEOTIDE SEQUENCE [LARGE SCALE GENOMIC DNA]</scope>
    <source>
        <strain evidence="7">cv. AG2017</strain>
        <tissue evidence="6">Leaf</tissue>
    </source>
</reference>
<dbReference type="Pfam" id="PF00078">
    <property type="entry name" value="RVT_1"/>
    <property type="match status" value="1"/>
</dbReference>
<dbReference type="InterPro" id="IPR041588">
    <property type="entry name" value="Integrase_H2C2"/>
</dbReference>
<evidence type="ECO:0008006" key="8">
    <source>
        <dbReference type="Google" id="ProtNLM"/>
    </source>
</evidence>
<feature type="domain" description="Reverse transcriptase/retrotransposon-derived protein RNase H-like" evidence="4">
    <location>
        <begin position="408"/>
        <end position="446"/>
    </location>
</feature>
<gene>
    <name evidence="6" type="ORF">CRG98_026787</name>
</gene>
<dbReference type="InterPro" id="IPR000477">
    <property type="entry name" value="RT_dom"/>
</dbReference>
<evidence type="ECO:0000313" key="6">
    <source>
        <dbReference type="EMBL" id="PKI52839.1"/>
    </source>
</evidence>
<dbReference type="Gene3D" id="3.30.70.270">
    <property type="match status" value="1"/>
</dbReference>
<dbReference type="InterPro" id="IPR036397">
    <property type="entry name" value="RNaseH_sf"/>
</dbReference>
<dbReference type="Pfam" id="PF17919">
    <property type="entry name" value="RT_RNaseH_2"/>
    <property type="match status" value="1"/>
</dbReference>
<organism evidence="6 7">
    <name type="scientific">Punica granatum</name>
    <name type="common">Pomegranate</name>
    <dbReference type="NCBI Taxonomy" id="22663"/>
    <lineage>
        <taxon>Eukaryota</taxon>
        <taxon>Viridiplantae</taxon>
        <taxon>Streptophyta</taxon>
        <taxon>Embryophyta</taxon>
        <taxon>Tracheophyta</taxon>
        <taxon>Spermatophyta</taxon>
        <taxon>Magnoliopsida</taxon>
        <taxon>eudicotyledons</taxon>
        <taxon>Gunneridae</taxon>
        <taxon>Pentapetalae</taxon>
        <taxon>rosids</taxon>
        <taxon>malvids</taxon>
        <taxon>Myrtales</taxon>
        <taxon>Lythraceae</taxon>
        <taxon>Punica</taxon>
    </lineage>
</organism>
<dbReference type="PANTHER" id="PTHR37984">
    <property type="entry name" value="PROTEIN CBG26694"/>
    <property type="match status" value="1"/>
</dbReference>
<evidence type="ECO:0000259" key="5">
    <source>
        <dbReference type="Pfam" id="PF17921"/>
    </source>
</evidence>
<dbReference type="Gene3D" id="3.10.10.10">
    <property type="entry name" value="HIV Type 1 Reverse Transcriptase, subunit A, domain 1"/>
    <property type="match status" value="1"/>
</dbReference>
<sequence>MPPQRAVNQRRAAEEDELDRRIEQIMDARLGVALESRFDMTVDRLAERMRPLMEARQEVNPRCGRVPNPTADLEDGEYDSFSNDNETESAGGNRRRGWLQTAELDQRRWEMGLKTDNLRQGSRSVDDYTNEFYQLVARNEFQETEDQLVARYIGGLRVQLQDTVNLFDLVSMSSAHQRALIFERQQKRVSSGVTSGGVSVGGTVGLSELAVVVLFLDVRRGLPTLGRADSSDDTVFIEGGGEEPEFDEEEEIVIGDGVPNLVVRRTSNTIQPGASLPNRPHYKMSPAEHEELRRQVEELVSKGFIWESISPCAVPAASSAQEGWILAYPFIGRCVVVYFDDILIYSTNPEQHLTRLCEVLSVIRCEKLYAALKKCVFMRSEVLFLGYVVSADELRVDSSKVEGGRFEWTEGAEAAFLKIKERLTTAPILVLPDFQQPFELHSDASKLHSQDKVSAHHASWVAYLERFTFVVKYANRVANALSGRRSVLSRMTVEVPGFNSFAELLKVDLDFYVALARVRTGERTEYVLHDGFLFMGNQLCIPDCSLRIHIIQQLHGEGHVGRDRTLQLVQTSYFWSTICKEVEKYVHRYKVCQVSKGTATNAGLYMPLSIPAQPWVDISMDFVLGLPRTQRGNDSVYVVIDRFSKMTHFIPCKKTTDTMRVAQLYFREVVYFVTPRGPLDLLPASDKTRVHEKAADFVHGLQEIHETVQHNLEKAAMKYKTVADRKRRHVKFKVDDFVWAVLTNDRFSANDYHKIAARKIGHVEVVKKINPNAY</sequence>
<dbReference type="InterPro" id="IPR043502">
    <property type="entry name" value="DNA/RNA_pol_sf"/>
</dbReference>